<comment type="similarity">
    <text evidence="2">Belongs to the SAP30 family.</text>
</comment>
<organism evidence="9 10">
    <name type="scientific">Cytospora chrysosperma</name>
    <name type="common">Cytospora canker fungus</name>
    <name type="synonym">Sphaeria chrysosperma</name>
    <dbReference type="NCBI Taxonomy" id="252740"/>
    <lineage>
        <taxon>Eukaryota</taxon>
        <taxon>Fungi</taxon>
        <taxon>Dikarya</taxon>
        <taxon>Ascomycota</taxon>
        <taxon>Pezizomycotina</taxon>
        <taxon>Sordariomycetes</taxon>
        <taxon>Sordariomycetidae</taxon>
        <taxon>Diaporthales</taxon>
        <taxon>Cytosporaceae</taxon>
        <taxon>Cytospora</taxon>
    </lineage>
</organism>
<evidence type="ECO:0000256" key="4">
    <source>
        <dbReference type="ARBA" id="ARBA00023015"/>
    </source>
</evidence>
<accession>A0A423WG26</accession>
<dbReference type="STRING" id="252740.A0A423WG26"/>
<feature type="domain" description="Histone deacetylase complex subunit SAP30 Sin3 binding" evidence="8">
    <location>
        <begin position="172"/>
        <end position="204"/>
    </location>
</feature>
<dbReference type="Proteomes" id="UP000284375">
    <property type="component" value="Unassembled WGS sequence"/>
</dbReference>
<evidence type="ECO:0000256" key="5">
    <source>
        <dbReference type="ARBA" id="ARBA00023163"/>
    </source>
</evidence>
<dbReference type="InterPro" id="IPR024145">
    <property type="entry name" value="His_deAcase_SAP30/SAP30L"/>
</dbReference>
<comment type="caution">
    <text evidence="9">The sequence shown here is derived from an EMBL/GenBank/DDBJ whole genome shotgun (WGS) entry which is preliminary data.</text>
</comment>
<keyword evidence="4" id="KW-0805">Transcription regulation</keyword>
<gene>
    <name evidence="9" type="ORF">VSDG_02599</name>
</gene>
<dbReference type="InterPro" id="IPR038291">
    <property type="entry name" value="SAP30_C_sf"/>
</dbReference>
<dbReference type="PANTHER" id="PTHR13286">
    <property type="entry name" value="SAP30"/>
    <property type="match status" value="1"/>
</dbReference>
<dbReference type="Gene3D" id="6.10.160.20">
    <property type="match status" value="1"/>
</dbReference>
<dbReference type="AlphaFoldDB" id="A0A423WG26"/>
<keyword evidence="3" id="KW-0678">Repressor</keyword>
<feature type="compositionally biased region" description="Polar residues" evidence="7">
    <location>
        <begin position="70"/>
        <end position="97"/>
    </location>
</feature>
<keyword evidence="6" id="KW-0539">Nucleus</keyword>
<feature type="compositionally biased region" description="Basic and acidic residues" evidence="7">
    <location>
        <begin position="44"/>
        <end position="68"/>
    </location>
</feature>
<evidence type="ECO:0000256" key="7">
    <source>
        <dbReference type="SAM" id="MobiDB-lite"/>
    </source>
</evidence>
<dbReference type="PANTHER" id="PTHR13286:SF23">
    <property type="entry name" value="HISTONE DEACETYLASE COMPLEX SUBUNIT SAP30 SIN3 BINDING DOMAIN-CONTAINING PROTEIN"/>
    <property type="match status" value="1"/>
</dbReference>
<feature type="compositionally biased region" description="Low complexity" evidence="7">
    <location>
        <begin position="99"/>
        <end position="115"/>
    </location>
</feature>
<evidence type="ECO:0000256" key="3">
    <source>
        <dbReference type="ARBA" id="ARBA00022491"/>
    </source>
</evidence>
<evidence type="ECO:0000313" key="9">
    <source>
        <dbReference type="EMBL" id="ROW02357.1"/>
    </source>
</evidence>
<protein>
    <recommendedName>
        <fullName evidence="8">Histone deacetylase complex subunit SAP30 Sin3 binding domain-containing protein</fullName>
    </recommendedName>
</protein>
<evidence type="ECO:0000256" key="1">
    <source>
        <dbReference type="ARBA" id="ARBA00004123"/>
    </source>
</evidence>
<keyword evidence="5" id="KW-0804">Transcription</keyword>
<evidence type="ECO:0000256" key="6">
    <source>
        <dbReference type="ARBA" id="ARBA00023242"/>
    </source>
</evidence>
<dbReference type="EMBL" id="LJZO01000005">
    <property type="protein sequence ID" value="ROW02357.1"/>
    <property type="molecule type" value="Genomic_DNA"/>
</dbReference>
<dbReference type="GO" id="GO:0005634">
    <property type="term" value="C:nucleus"/>
    <property type="evidence" value="ECO:0007669"/>
    <property type="project" value="UniProtKB-SubCell"/>
</dbReference>
<feature type="region of interest" description="Disordered" evidence="7">
    <location>
        <begin position="1"/>
        <end position="116"/>
    </location>
</feature>
<evidence type="ECO:0000313" key="10">
    <source>
        <dbReference type="Proteomes" id="UP000284375"/>
    </source>
</evidence>
<reference evidence="9 10" key="1">
    <citation type="submission" date="2015-09" db="EMBL/GenBank/DDBJ databases">
        <title>Host preference determinants of Valsa canker pathogens revealed by comparative genomics.</title>
        <authorList>
            <person name="Yin Z."/>
            <person name="Huang L."/>
        </authorList>
    </citation>
    <scope>NUCLEOTIDE SEQUENCE [LARGE SCALE GENOMIC DNA]</scope>
    <source>
        <strain evidence="9 10">YSFL</strain>
    </source>
</reference>
<evidence type="ECO:0000259" key="8">
    <source>
        <dbReference type="Pfam" id="PF13867"/>
    </source>
</evidence>
<proteinExistence type="inferred from homology"/>
<dbReference type="InterPro" id="IPR025718">
    <property type="entry name" value="SAP30_Sin3-bd"/>
</dbReference>
<comment type="subcellular location">
    <subcellularLocation>
        <location evidence="1">Nucleus</location>
    </subcellularLocation>
</comment>
<sequence length="227" mass="25316">MRPPAQHPIDGVNPDPTRALFKAPGARLPGQADGWRADGLAGCQDREPRAAAHEDTDSKPTNSKEKNGHNTHQTNGKMRRVASSTGSNLKEVQNAANMPSPTTEAPTSAPTSNPSIQWTAFDRDFLHRYRREYHLNTPTAYASDYRSWVLTQPGSIGLYSPTLARRKELRRQQKGELANTVRKHFSSQAVQENDAIVDFVHRVRRGRLTKTTGPSQIAKKVTRSDWL</sequence>
<evidence type="ECO:0000256" key="2">
    <source>
        <dbReference type="ARBA" id="ARBA00006283"/>
    </source>
</evidence>
<name>A0A423WG26_CYTCH</name>
<dbReference type="Pfam" id="PF13867">
    <property type="entry name" value="SAP30_Sin3_bdg"/>
    <property type="match status" value="1"/>
</dbReference>
<dbReference type="OrthoDB" id="510958at2759"/>
<keyword evidence="10" id="KW-1185">Reference proteome</keyword>